<protein>
    <recommendedName>
        <fullName evidence="3">Exocyst subunit Exo70 family protein</fullName>
    </recommendedName>
</protein>
<dbReference type="Gene3D" id="1.20.1280.170">
    <property type="entry name" value="Exocyst complex component Exo70"/>
    <property type="match status" value="1"/>
</dbReference>
<dbReference type="SUPFAM" id="SSF49599">
    <property type="entry name" value="TRAF domain-like"/>
    <property type="match status" value="1"/>
</dbReference>
<dbReference type="STRING" id="79200.A0A166FSS0"/>
<proteinExistence type="inferred from homology"/>
<dbReference type="SMART" id="SM00061">
    <property type="entry name" value="MATH"/>
    <property type="match status" value="1"/>
</dbReference>
<dbReference type="AlphaFoldDB" id="A0A166FSS0"/>
<dbReference type="InterPro" id="IPR016159">
    <property type="entry name" value="Cullin_repeat-like_dom_sf"/>
</dbReference>
<comment type="function">
    <text evidence="3">Component of the exocyst complex.</text>
</comment>
<name>A0A166FSS0_DAUCS</name>
<dbReference type="Pfam" id="PF03081">
    <property type="entry name" value="Exo70_C"/>
    <property type="match status" value="1"/>
</dbReference>
<dbReference type="GO" id="GO:0005546">
    <property type="term" value="F:phosphatidylinositol-4,5-bisphosphate binding"/>
    <property type="evidence" value="ECO:0007669"/>
    <property type="project" value="InterPro"/>
</dbReference>
<dbReference type="OrthoDB" id="1922221at2759"/>
<dbReference type="Pfam" id="PF22486">
    <property type="entry name" value="MATH_2"/>
    <property type="match status" value="1"/>
</dbReference>
<dbReference type="PROSITE" id="PS50144">
    <property type="entry name" value="MATH"/>
    <property type="match status" value="1"/>
</dbReference>
<dbReference type="CDD" id="cd00121">
    <property type="entry name" value="MATH"/>
    <property type="match status" value="1"/>
</dbReference>
<dbReference type="InterPro" id="IPR002083">
    <property type="entry name" value="MATH/TRAF_dom"/>
</dbReference>
<accession>A0A166FSS0</accession>
<evidence type="ECO:0000313" key="6">
    <source>
        <dbReference type="EMBL" id="WOG81457.1"/>
    </source>
</evidence>
<dbReference type="PANTHER" id="PTHR12542:SF7">
    <property type="entry name" value="EXOCYST SUBUNIT EXO70 FAMILY PROTEIN"/>
    <property type="match status" value="1"/>
</dbReference>
<keyword evidence="7" id="KW-1185">Reference proteome</keyword>
<sequence>MASSSSSTPEGSAASRESSSTALEFPTLCQLPSASVLSGVTIEMGSQTYSFQHYSQRGLRAGTYLRSNTFNAGRHKWAISLYPRGINDQCSGYLSLYVCLMSEETDMYAMFQLTLVDQSGEGKHKACRLLGRGREKQVSVSPSRGIQWGFPLFMNKSYLEELGYLKDDCLVVKCEVGVLPLDISSPVSLTSNQLALRVDDQVKQFKEVQRMKKSNWEDTVLSYLLSVAEVIIEYISATAVEYDQEHEKFGHYWSSVATDDIMLLNDSLEIPDHGIPGIDSVKMLQLVFREILENSHSVCSSGSSSPSSVTSIYSYELQGGSHTTYDVLSTEQIHRLSSIVERLNSAGCLGDCNKVYRVSRKSAVNARLQRFGIQKWNIHYLKGLNGEDFTRTTRLWILAAYDCFHNIFPGEKQYYEQIFGGLGSGSSDNFLMAIVKDVAVELIDSLEAIINATASFQYLFDILDLYEAISVALPKIKATFRSVRSVDIYSGATKTIGRLIILARKLLSSFEDAVLYEQADTPLATGKIHSATKYVMDYVSRMLTYHDSLADILGSMPAKSWRKLEEDKFLGAQARTPLEHYVSRIIIRLRINLEGKSCYYRDPSLRYAFLLCNVNHIIQIINESPELLEMIGEEYLSKLSKDIETTAQNYVSSTWDRVLYSLGDDGLNQWFAFYRGLSGNALKQKLKKFNKSFEEVCETQCTQLGPHLQLRGLLLELILKKLIPAYKSFLDKFTGIEGYNQRHIKYSLQDLQNKVHILYLEH</sequence>
<evidence type="ECO:0000256" key="2">
    <source>
        <dbReference type="ARBA" id="ARBA00022448"/>
    </source>
</evidence>
<dbReference type="EMBL" id="LNRQ01000001">
    <property type="protein sequence ID" value="KZN08129.1"/>
    <property type="molecule type" value="Genomic_DNA"/>
</dbReference>
<reference evidence="6" key="2">
    <citation type="submission" date="2022-03" db="EMBL/GenBank/DDBJ databases">
        <title>Draft title - Genomic analysis of global carrot germplasm unveils the trajectory of domestication and the origin of high carotenoid orange carrot.</title>
        <authorList>
            <person name="Iorizzo M."/>
            <person name="Ellison S."/>
            <person name="Senalik D."/>
            <person name="Macko-Podgorni A."/>
            <person name="Grzebelus D."/>
            <person name="Bostan H."/>
            <person name="Rolling W."/>
            <person name="Curaba J."/>
            <person name="Simon P."/>
        </authorList>
    </citation>
    <scope>NUCLEOTIDE SEQUENCE</scope>
    <source>
        <tissue evidence="6">Leaf</tissue>
    </source>
</reference>
<dbReference type="Gramene" id="KZN08129">
    <property type="protein sequence ID" value="KZN08129"/>
    <property type="gene ID" value="DCAR_000798"/>
</dbReference>
<dbReference type="SUPFAM" id="SSF74788">
    <property type="entry name" value="Cullin repeat-like"/>
    <property type="match status" value="1"/>
</dbReference>
<dbReference type="InterPro" id="IPR008974">
    <property type="entry name" value="TRAF-like"/>
</dbReference>
<dbReference type="Gene3D" id="2.60.210.10">
    <property type="entry name" value="Apoptosis, Tumor Necrosis Factor Receptor Associated Protein 2, Chain A"/>
    <property type="match status" value="1"/>
</dbReference>
<dbReference type="GO" id="GO:0000145">
    <property type="term" value="C:exocyst"/>
    <property type="evidence" value="ECO:0007669"/>
    <property type="project" value="InterPro"/>
</dbReference>
<dbReference type="PANTHER" id="PTHR12542">
    <property type="entry name" value="EXOCYST COMPLEX PROTEIN EXO70"/>
    <property type="match status" value="1"/>
</dbReference>
<keyword evidence="3" id="KW-0653">Protein transport</keyword>
<feature type="domain" description="MATH" evidence="4">
    <location>
        <begin position="44"/>
        <end position="176"/>
    </location>
</feature>
<comment type="similarity">
    <text evidence="1 3">Belongs to the EXO70 family.</text>
</comment>
<dbReference type="EMBL" id="CP093343">
    <property type="protein sequence ID" value="WOG81457.1"/>
    <property type="molecule type" value="Genomic_DNA"/>
</dbReference>
<evidence type="ECO:0000313" key="5">
    <source>
        <dbReference type="EMBL" id="KZN08129.1"/>
    </source>
</evidence>
<reference evidence="5" key="1">
    <citation type="journal article" date="2016" name="Nat. Genet.">
        <title>A high-quality carrot genome assembly provides new insights into carotenoid accumulation and asterid genome evolution.</title>
        <authorList>
            <person name="Iorizzo M."/>
            <person name="Ellison S."/>
            <person name="Senalik D."/>
            <person name="Zeng P."/>
            <person name="Satapoomin P."/>
            <person name="Huang J."/>
            <person name="Bowman M."/>
            <person name="Iovene M."/>
            <person name="Sanseverino W."/>
            <person name="Cavagnaro P."/>
            <person name="Yildiz M."/>
            <person name="Macko-Podgorni A."/>
            <person name="Moranska E."/>
            <person name="Grzebelus E."/>
            <person name="Grzebelus D."/>
            <person name="Ashrafi H."/>
            <person name="Zheng Z."/>
            <person name="Cheng S."/>
            <person name="Spooner D."/>
            <person name="Van Deynze A."/>
            <person name="Simon P."/>
        </authorList>
    </citation>
    <scope>NUCLEOTIDE SEQUENCE [LARGE SCALE GENOMIC DNA]</scope>
    <source>
        <tissue evidence="5">Leaf</tissue>
    </source>
</reference>
<evidence type="ECO:0000313" key="7">
    <source>
        <dbReference type="Proteomes" id="UP000077755"/>
    </source>
</evidence>
<dbReference type="Proteomes" id="UP000077755">
    <property type="component" value="Chromosome 1"/>
</dbReference>
<dbReference type="InterPro" id="IPR004140">
    <property type="entry name" value="Exo70"/>
</dbReference>
<evidence type="ECO:0000256" key="1">
    <source>
        <dbReference type="ARBA" id="ARBA00006756"/>
    </source>
</evidence>
<dbReference type="GO" id="GO:0015031">
    <property type="term" value="P:protein transport"/>
    <property type="evidence" value="ECO:0007669"/>
    <property type="project" value="UniProtKB-KW"/>
</dbReference>
<keyword evidence="2 3" id="KW-0813">Transport</keyword>
<evidence type="ECO:0000256" key="3">
    <source>
        <dbReference type="RuleBase" id="RU365026"/>
    </source>
</evidence>
<dbReference type="InterPro" id="IPR046364">
    <property type="entry name" value="Exo70_C"/>
</dbReference>
<evidence type="ECO:0000259" key="4">
    <source>
        <dbReference type="PROSITE" id="PS50144"/>
    </source>
</evidence>
<organism evidence="5">
    <name type="scientific">Daucus carota subsp. sativus</name>
    <name type="common">Carrot</name>
    <dbReference type="NCBI Taxonomy" id="79200"/>
    <lineage>
        <taxon>Eukaryota</taxon>
        <taxon>Viridiplantae</taxon>
        <taxon>Streptophyta</taxon>
        <taxon>Embryophyta</taxon>
        <taxon>Tracheophyta</taxon>
        <taxon>Spermatophyta</taxon>
        <taxon>Magnoliopsida</taxon>
        <taxon>eudicotyledons</taxon>
        <taxon>Gunneridae</taxon>
        <taxon>Pentapetalae</taxon>
        <taxon>asterids</taxon>
        <taxon>campanulids</taxon>
        <taxon>Apiales</taxon>
        <taxon>Apiaceae</taxon>
        <taxon>Apioideae</taxon>
        <taxon>Scandiceae</taxon>
        <taxon>Daucinae</taxon>
        <taxon>Daucus</taxon>
        <taxon>Daucus sect. Daucus</taxon>
    </lineage>
</organism>
<dbReference type="KEGG" id="dcr:108211179"/>
<gene>
    <name evidence="5" type="ORF">DCAR_000798</name>
    <name evidence="6" type="ORF">DCAR_0100604</name>
</gene>
<dbReference type="GO" id="GO:0006887">
    <property type="term" value="P:exocytosis"/>
    <property type="evidence" value="ECO:0007669"/>
    <property type="project" value="UniProtKB-KW"/>
</dbReference>
<keyword evidence="3" id="KW-0268">Exocytosis</keyword>